<dbReference type="HOGENOM" id="CLU_461499_0_0_1"/>
<proteinExistence type="predicted"/>
<feature type="compositionally biased region" description="Acidic residues" evidence="1">
    <location>
        <begin position="561"/>
        <end position="577"/>
    </location>
</feature>
<name>A0A0D2B3K1_9EURO</name>
<feature type="compositionally biased region" description="Basic and acidic residues" evidence="1">
    <location>
        <begin position="108"/>
        <end position="124"/>
    </location>
</feature>
<dbReference type="RefSeq" id="XP_016267012.1">
    <property type="nucleotide sequence ID" value="XM_016403115.1"/>
</dbReference>
<dbReference type="STRING" id="215243.A0A0D2B3K1"/>
<dbReference type="EMBL" id="KN847333">
    <property type="protein sequence ID" value="KIW46796.1"/>
    <property type="molecule type" value="Genomic_DNA"/>
</dbReference>
<dbReference type="InterPro" id="IPR013665">
    <property type="entry name" value="Sfi1_dom"/>
</dbReference>
<feature type="region of interest" description="Disordered" evidence="1">
    <location>
        <begin position="99"/>
        <end position="130"/>
    </location>
</feature>
<dbReference type="OrthoDB" id="5215300at2759"/>
<evidence type="ECO:0000256" key="1">
    <source>
        <dbReference type="SAM" id="MobiDB-lite"/>
    </source>
</evidence>
<sequence length="577" mass="67817">MQPHVLDILVERVKGYSQEQITRLYRTLLALHEEHLALNADNITKAYLRICSEDGFQGDGEDDTCGMWIRCLILMDNHIPPHKKFFEVLEKAHIQLVTDDSEADETEAEKSHDNADNHEKREGDTIESVDEQDPRWLQAVALDHFRLKSQALSLWRETIKQPFVDAHIEEPRGIVDRGNGKVEEGYDDEQIAELEAVADEFRDRTLKQKALSHWRVVTAEYQEQERKADSFRRKKDTENVLGKWVLAEREVVLVQVRMANAGKKALDSWRRQTRELQQQERMADVAAEYFAGKHVFHVMREKALERLEQQCEEEEFNRTRQRYLAQKYTSIWLDRVEQRAKQGQYQSAYKTMRRKVKMNLARDALRTWHSQTMEEKVKLGELERIADEFRQRKDREAAQRVALGAIQTMYEQGMDGKRLEQHADNHYLRTLTNRFGLWDSKWRTPAMDYKEHESTADKYRELKDLEFAGNKLRNWKTQAWRHQRMEQDADVLRQRHDKRRATGIFQRWRQAATDHRNNVEAREDRERLVPATPAARRTLLVAASTTPAYTPAPGLLSAGYIEEETEGDGEGESDYDE</sequence>
<dbReference type="GeneID" id="27354506"/>
<reference evidence="3 4" key="1">
    <citation type="submission" date="2015-01" db="EMBL/GenBank/DDBJ databases">
        <title>The Genome Sequence of Exophiala oligosperma CBS72588.</title>
        <authorList>
            <consortium name="The Broad Institute Genomics Platform"/>
            <person name="Cuomo C."/>
            <person name="de Hoog S."/>
            <person name="Gorbushina A."/>
            <person name="Stielow B."/>
            <person name="Teixiera M."/>
            <person name="Abouelleil A."/>
            <person name="Chapman S.B."/>
            <person name="Priest M."/>
            <person name="Young S.K."/>
            <person name="Wortman J."/>
            <person name="Nusbaum C."/>
            <person name="Birren B."/>
        </authorList>
    </citation>
    <scope>NUCLEOTIDE SEQUENCE [LARGE SCALE GENOMIC DNA]</scope>
    <source>
        <strain evidence="3 4">CBS 72588</strain>
    </source>
</reference>
<organism evidence="3 4">
    <name type="scientific">Exophiala oligosperma</name>
    <dbReference type="NCBI Taxonomy" id="215243"/>
    <lineage>
        <taxon>Eukaryota</taxon>
        <taxon>Fungi</taxon>
        <taxon>Dikarya</taxon>
        <taxon>Ascomycota</taxon>
        <taxon>Pezizomycotina</taxon>
        <taxon>Eurotiomycetes</taxon>
        <taxon>Chaetothyriomycetidae</taxon>
        <taxon>Chaetothyriales</taxon>
        <taxon>Herpotrichiellaceae</taxon>
        <taxon>Exophiala</taxon>
    </lineage>
</organism>
<feature type="domain" description="Sfi1 spindle body" evidence="2">
    <location>
        <begin position="246"/>
        <end position="511"/>
    </location>
</feature>
<feature type="region of interest" description="Disordered" evidence="1">
    <location>
        <begin position="547"/>
        <end position="577"/>
    </location>
</feature>
<dbReference type="AlphaFoldDB" id="A0A0D2B3K1"/>
<keyword evidence="4" id="KW-1185">Reference proteome</keyword>
<accession>A0A0D2B3K1</accession>
<dbReference type="VEuPathDB" id="FungiDB:PV06_02432"/>
<evidence type="ECO:0000313" key="4">
    <source>
        <dbReference type="Proteomes" id="UP000053342"/>
    </source>
</evidence>
<evidence type="ECO:0000259" key="2">
    <source>
        <dbReference type="Pfam" id="PF08457"/>
    </source>
</evidence>
<protein>
    <recommendedName>
        <fullName evidence="2">Sfi1 spindle body domain-containing protein</fullName>
    </recommendedName>
</protein>
<gene>
    <name evidence="3" type="ORF">PV06_02432</name>
</gene>
<feature type="domain" description="Sfi1 spindle body" evidence="2">
    <location>
        <begin position="190"/>
        <end position="245"/>
    </location>
</feature>
<dbReference type="Pfam" id="PF08457">
    <property type="entry name" value="Sfi1"/>
    <property type="match status" value="2"/>
</dbReference>
<dbReference type="Proteomes" id="UP000053342">
    <property type="component" value="Unassembled WGS sequence"/>
</dbReference>
<evidence type="ECO:0000313" key="3">
    <source>
        <dbReference type="EMBL" id="KIW46796.1"/>
    </source>
</evidence>